<gene>
    <name evidence="2" type="ORF">SAMN05216201_12441</name>
</gene>
<dbReference type="SMART" id="SM00530">
    <property type="entry name" value="HTH_XRE"/>
    <property type="match status" value="1"/>
</dbReference>
<dbReference type="InterPro" id="IPR010982">
    <property type="entry name" value="Lambda_DNA-bd_dom_sf"/>
</dbReference>
<accession>A0A1H7CQK5</accession>
<dbReference type="InterPro" id="IPR001387">
    <property type="entry name" value="Cro/C1-type_HTH"/>
</dbReference>
<dbReference type="AlphaFoldDB" id="A0A1H7CQK5"/>
<evidence type="ECO:0000313" key="3">
    <source>
        <dbReference type="Proteomes" id="UP000242930"/>
    </source>
</evidence>
<dbReference type="EMBL" id="FNZE01000024">
    <property type="protein sequence ID" value="SEJ88085.1"/>
    <property type="molecule type" value="Genomic_DNA"/>
</dbReference>
<organism evidence="2 3">
    <name type="scientific">Pseudomonas linyingensis</name>
    <dbReference type="NCBI Taxonomy" id="915471"/>
    <lineage>
        <taxon>Bacteria</taxon>
        <taxon>Pseudomonadati</taxon>
        <taxon>Pseudomonadota</taxon>
        <taxon>Gammaproteobacteria</taxon>
        <taxon>Pseudomonadales</taxon>
        <taxon>Pseudomonadaceae</taxon>
        <taxon>Pseudomonas</taxon>
    </lineage>
</organism>
<feature type="domain" description="HTH cro/C1-type" evidence="1">
    <location>
        <begin position="16"/>
        <end position="70"/>
    </location>
</feature>
<dbReference type="Gene3D" id="1.10.260.40">
    <property type="entry name" value="lambda repressor-like DNA-binding domains"/>
    <property type="match status" value="1"/>
</dbReference>
<dbReference type="CDD" id="cd00093">
    <property type="entry name" value="HTH_XRE"/>
    <property type="match status" value="1"/>
</dbReference>
<sequence length="125" mass="13737">MRKATPLYNYIFFTNVLRLLDERHMTKKELSDRSGVSISFLSDLTTGKANPSLKVMQDIAKALDAPLPLLLESTDLDKDTLDALAGGKAPQSLPAGFERVAAVLPSHQAFIVKKWGEAARKKLRG</sequence>
<name>A0A1H7CQK5_9PSED</name>
<evidence type="ECO:0000259" key="1">
    <source>
        <dbReference type="PROSITE" id="PS50943"/>
    </source>
</evidence>
<dbReference type="GO" id="GO:0003677">
    <property type="term" value="F:DNA binding"/>
    <property type="evidence" value="ECO:0007669"/>
    <property type="project" value="InterPro"/>
</dbReference>
<dbReference type="PROSITE" id="PS50943">
    <property type="entry name" value="HTH_CROC1"/>
    <property type="match status" value="1"/>
</dbReference>
<evidence type="ECO:0000313" key="2">
    <source>
        <dbReference type="EMBL" id="SEJ88085.1"/>
    </source>
</evidence>
<dbReference type="NCBIfam" id="NF010465">
    <property type="entry name" value="PRK13890.1"/>
    <property type="match status" value="1"/>
</dbReference>
<dbReference type="SUPFAM" id="SSF47413">
    <property type="entry name" value="lambda repressor-like DNA-binding domains"/>
    <property type="match status" value="1"/>
</dbReference>
<dbReference type="STRING" id="915471.SAMN05216201_12441"/>
<dbReference type="Proteomes" id="UP000242930">
    <property type="component" value="Unassembled WGS sequence"/>
</dbReference>
<reference evidence="3" key="1">
    <citation type="submission" date="2016-10" db="EMBL/GenBank/DDBJ databases">
        <authorList>
            <person name="Varghese N."/>
            <person name="Submissions S."/>
        </authorList>
    </citation>
    <scope>NUCLEOTIDE SEQUENCE [LARGE SCALE GENOMIC DNA]</scope>
    <source>
        <strain evidence="3">LMG 25967</strain>
    </source>
</reference>
<dbReference type="Pfam" id="PF01381">
    <property type="entry name" value="HTH_3"/>
    <property type="match status" value="1"/>
</dbReference>
<keyword evidence="3" id="KW-1185">Reference proteome</keyword>
<dbReference type="RefSeq" id="WP_012478190.1">
    <property type="nucleotide sequence ID" value="NZ_FNZE01000024.1"/>
</dbReference>
<proteinExistence type="predicted"/>
<protein>
    <submittedName>
        <fullName evidence="2">Transcriptional regulator, XRE family</fullName>
    </submittedName>
</protein>